<evidence type="ECO:0000313" key="3">
    <source>
        <dbReference type="EMBL" id="CAE7506674.1"/>
    </source>
</evidence>
<comment type="caution">
    <text evidence="3">The sequence shown here is derived from an EMBL/GenBank/DDBJ whole genome shotgun (WGS) entry which is preliminary data.</text>
</comment>
<evidence type="ECO:0000256" key="1">
    <source>
        <dbReference type="SAM" id="MobiDB-lite"/>
    </source>
</evidence>
<feature type="compositionally biased region" description="Basic and acidic residues" evidence="1">
    <location>
        <begin position="568"/>
        <end position="579"/>
    </location>
</feature>
<feature type="transmembrane region" description="Helical" evidence="2">
    <location>
        <begin position="6"/>
        <end position="30"/>
    </location>
</feature>
<feature type="transmembrane region" description="Helical" evidence="2">
    <location>
        <begin position="173"/>
        <end position="195"/>
    </location>
</feature>
<keyword evidence="2" id="KW-0472">Membrane</keyword>
<accession>A0A812T4F5</accession>
<feature type="transmembrane region" description="Helical" evidence="2">
    <location>
        <begin position="104"/>
        <end position="126"/>
    </location>
</feature>
<organism evidence="3 4">
    <name type="scientific">Symbiodinium natans</name>
    <dbReference type="NCBI Taxonomy" id="878477"/>
    <lineage>
        <taxon>Eukaryota</taxon>
        <taxon>Sar</taxon>
        <taxon>Alveolata</taxon>
        <taxon>Dinophyceae</taxon>
        <taxon>Suessiales</taxon>
        <taxon>Symbiodiniaceae</taxon>
        <taxon>Symbiodinium</taxon>
    </lineage>
</organism>
<evidence type="ECO:0000313" key="4">
    <source>
        <dbReference type="Proteomes" id="UP000604046"/>
    </source>
</evidence>
<dbReference type="Proteomes" id="UP000604046">
    <property type="component" value="Unassembled WGS sequence"/>
</dbReference>
<keyword evidence="2" id="KW-1133">Transmembrane helix</keyword>
<proteinExistence type="predicted"/>
<evidence type="ECO:0000256" key="2">
    <source>
        <dbReference type="SAM" id="Phobius"/>
    </source>
</evidence>
<feature type="transmembrane region" description="Helical" evidence="2">
    <location>
        <begin position="202"/>
        <end position="226"/>
    </location>
</feature>
<protein>
    <submittedName>
        <fullName evidence="3">Uncharacterized protein</fullName>
    </submittedName>
</protein>
<feature type="region of interest" description="Disordered" evidence="1">
    <location>
        <begin position="504"/>
        <end position="579"/>
    </location>
</feature>
<feature type="transmembrane region" description="Helical" evidence="2">
    <location>
        <begin position="133"/>
        <end position="153"/>
    </location>
</feature>
<name>A0A812T4F5_9DINO</name>
<dbReference type="OrthoDB" id="423540at2759"/>
<sequence>MQLPATALVICAIAAALQVLTLLKLLTVLVQRLRKRRSWLAPCCRGLMVEVERWLGKVSGTKKEIKAYRDLQRAILQRACTCFIGLSLFYLLRVQIDLAQGIDVAYPALDIPVLVGYAVSLSVLVMPCEVSPMVLDTLHALAQLLCAMALYFSKTEDLPTVAYLTVTPRLVSALWVQYGWKALVGHCLCSGVLWWRDSRMVSIALGTLALLMILTWTLHGSISVAAKQRLSFKTKRVAMESATALMNGICDCVVELDSTLKLLEDSPQIGTMLFCVNSAATMAGSDFLDLVESEDRERVESFLSEPFVPSGRAPSILTRLVDSHGTAIKTELFQMSFIGEDGSPCRLMGFKESPDFTGSTVAPLRSDSATLVMDSSTEGPISALKDYSIVFDAVTFEVLVASDEFENLFAKCTGHFSDFEKMSIYDLSPDVGATSLSRRIQSAVNSFDHETGLVEAQKTLGSFNLFGVCTMEAILELEHDPALGTLVGTLRCFEHIVHRELPLKKTSSRSSSQGSRRDRNRRRKDALQRLGLTVGADAGTHAPAHGGPDGHLMSAGRSRPKSSTSPKEGGDNDRITLVL</sequence>
<reference evidence="3" key="1">
    <citation type="submission" date="2021-02" db="EMBL/GenBank/DDBJ databases">
        <authorList>
            <person name="Dougan E. K."/>
            <person name="Rhodes N."/>
            <person name="Thang M."/>
            <person name="Chan C."/>
        </authorList>
    </citation>
    <scope>NUCLEOTIDE SEQUENCE</scope>
</reference>
<dbReference type="AlphaFoldDB" id="A0A812T4F5"/>
<keyword evidence="4" id="KW-1185">Reference proteome</keyword>
<keyword evidence="2" id="KW-0812">Transmembrane</keyword>
<feature type="transmembrane region" description="Helical" evidence="2">
    <location>
        <begin position="75"/>
        <end position="92"/>
    </location>
</feature>
<dbReference type="EMBL" id="CAJNDS010002514">
    <property type="protein sequence ID" value="CAE7506674.1"/>
    <property type="molecule type" value="Genomic_DNA"/>
</dbReference>
<gene>
    <name evidence="3" type="ORF">SNAT2548_LOCUS28382</name>
</gene>